<accession>A0ABV8I7Y7</accession>
<evidence type="ECO:0000256" key="2">
    <source>
        <dbReference type="SAM" id="SignalP"/>
    </source>
</evidence>
<comment type="caution">
    <text evidence="3">The sequence shown here is derived from an EMBL/GenBank/DDBJ whole genome shotgun (WGS) entry which is preliminary data.</text>
</comment>
<evidence type="ECO:0008006" key="5">
    <source>
        <dbReference type="Google" id="ProtNLM"/>
    </source>
</evidence>
<feature type="compositionally biased region" description="Low complexity" evidence="1">
    <location>
        <begin position="100"/>
        <end position="112"/>
    </location>
</feature>
<name>A0ABV8I7Y7_9ACTN</name>
<gene>
    <name evidence="3" type="ORF">ACFOWE_14230</name>
</gene>
<reference evidence="4" key="1">
    <citation type="journal article" date="2019" name="Int. J. Syst. Evol. Microbiol.">
        <title>The Global Catalogue of Microorganisms (GCM) 10K type strain sequencing project: providing services to taxonomists for standard genome sequencing and annotation.</title>
        <authorList>
            <consortium name="The Broad Institute Genomics Platform"/>
            <consortium name="The Broad Institute Genome Sequencing Center for Infectious Disease"/>
            <person name="Wu L."/>
            <person name="Ma J."/>
        </authorList>
    </citation>
    <scope>NUCLEOTIDE SEQUENCE [LARGE SCALE GENOMIC DNA]</scope>
    <source>
        <strain evidence="4">TBRC 4489</strain>
    </source>
</reference>
<proteinExistence type="predicted"/>
<evidence type="ECO:0000313" key="4">
    <source>
        <dbReference type="Proteomes" id="UP001595850"/>
    </source>
</evidence>
<feature type="chain" id="PRO_5047106588" description="Lipoprotein" evidence="2">
    <location>
        <begin position="21"/>
        <end position="279"/>
    </location>
</feature>
<organism evidence="3 4">
    <name type="scientific">Planomonospora corallina</name>
    <dbReference type="NCBI Taxonomy" id="1806052"/>
    <lineage>
        <taxon>Bacteria</taxon>
        <taxon>Bacillati</taxon>
        <taxon>Actinomycetota</taxon>
        <taxon>Actinomycetes</taxon>
        <taxon>Streptosporangiales</taxon>
        <taxon>Streptosporangiaceae</taxon>
        <taxon>Planomonospora</taxon>
    </lineage>
</organism>
<dbReference type="PROSITE" id="PS51257">
    <property type="entry name" value="PROKAR_LIPOPROTEIN"/>
    <property type="match status" value="1"/>
</dbReference>
<dbReference type="RefSeq" id="WP_377287771.1">
    <property type="nucleotide sequence ID" value="NZ_JBHSBM010000017.1"/>
</dbReference>
<sequence>MGRGIRAAAVIVVCVLLAHSAVGCGTGTAPGGTTRADGRAGAGNGTGTAGRPGTGAGAARPAGVLRRTRDLPAGFSDRPRAAWRPPVRPGDPDCRRVLDAAAGGSPARARAGTKSGGGAAERSGERARAGGSESVAWRGITREAVAYPGYGLGEVAGVGLETHSGEGARRRFTALAAALDGCPVVTGPVTGAAADEDTLLRVSPLKLERVGEDMLARRLHGRLNGYPYEMHLVFALSGRTLMSLVHAGVAEVDAEGTQRLADFLAGRAAALAADDREET</sequence>
<feature type="signal peptide" evidence="2">
    <location>
        <begin position="1"/>
        <end position="20"/>
    </location>
</feature>
<feature type="region of interest" description="Disordered" evidence="1">
    <location>
        <begin position="25"/>
        <end position="133"/>
    </location>
</feature>
<protein>
    <recommendedName>
        <fullName evidence="5">Lipoprotein</fullName>
    </recommendedName>
</protein>
<feature type="compositionally biased region" description="Gly residues" evidence="1">
    <location>
        <begin position="40"/>
        <end position="56"/>
    </location>
</feature>
<dbReference type="Proteomes" id="UP001595850">
    <property type="component" value="Unassembled WGS sequence"/>
</dbReference>
<keyword evidence="4" id="KW-1185">Reference proteome</keyword>
<dbReference type="EMBL" id="JBHSBM010000017">
    <property type="protein sequence ID" value="MFC4059461.1"/>
    <property type="molecule type" value="Genomic_DNA"/>
</dbReference>
<keyword evidence="2" id="KW-0732">Signal</keyword>
<evidence type="ECO:0000256" key="1">
    <source>
        <dbReference type="SAM" id="MobiDB-lite"/>
    </source>
</evidence>
<evidence type="ECO:0000313" key="3">
    <source>
        <dbReference type="EMBL" id="MFC4059461.1"/>
    </source>
</evidence>